<name>A0A226HMK7_9FLAO</name>
<proteinExistence type="predicted"/>
<reference evidence="1 2" key="1">
    <citation type="submission" date="2016-11" db="EMBL/GenBank/DDBJ databases">
        <title>Whole genomes of Flavobacteriaceae.</title>
        <authorList>
            <person name="Stine C."/>
            <person name="Li C."/>
            <person name="Tadesse D."/>
        </authorList>
    </citation>
    <scope>NUCLEOTIDE SEQUENCE [LARGE SCALE GENOMIC DNA]</scope>
    <source>
        <strain evidence="1 2">CCUG 59446</strain>
    </source>
</reference>
<protein>
    <submittedName>
        <fullName evidence="1">Uncharacterized protein</fullName>
    </submittedName>
</protein>
<dbReference type="EMBL" id="MUHA01000031">
    <property type="protein sequence ID" value="OXA95493.1"/>
    <property type="molecule type" value="Genomic_DNA"/>
</dbReference>
<organism evidence="1 2">
    <name type="scientific">Flavobacterium oncorhynchi</name>
    <dbReference type="NCBI Taxonomy" id="728056"/>
    <lineage>
        <taxon>Bacteria</taxon>
        <taxon>Pseudomonadati</taxon>
        <taxon>Bacteroidota</taxon>
        <taxon>Flavobacteriia</taxon>
        <taxon>Flavobacteriales</taxon>
        <taxon>Flavobacteriaceae</taxon>
        <taxon>Flavobacterium</taxon>
    </lineage>
</organism>
<comment type="caution">
    <text evidence="1">The sequence shown here is derived from an EMBL/GenBank/DDBJ whole genome shotgun (WGS) entry which is preliminary data.</text>
</comment>
<dbReference type="AlphaFoldDB" id="A0A226HMK7"/>
<sequence>MKSNSLQVEWDKIPIKGNLPDDIKSKMWINIERSTIRKPKSWNGYLIILFVVKLLKKLIAYKII</sequence>
<accession>A0A226HMK7</accession>
<gene>
    <name evidence="1" type="ORF">B0A75_19225</name>
</gene>
<evidence type="ECO:0000313" key="1">
    <source>
        <dbReference type="EMBL" id="OXA95493.1"/>
    </source>
</evidence>
<keyword evidence="2" id="KW-1185">Reference proteome</keyword>
<evidence type="ECO:0000313" key="2">
    <source>
        <dbReference type="Proteomes" id="UP000198336"/>
    </source>
</evidence>
<dbReference type="Proteomes" id="UP000198336">
    <property type="component" value="Unassembled WGS sequence"/>
</dbReference>